<dbReference type="Gene3D" id="1.20.1250.20">
    <property type="entry name" value="MFS general substrate transporter like domains"/>
    <property type="match status" value="1"/>
</dbReference>
<dbReference type="SUPFAM" id="SSF103473">
    <property type="entry name" value="MFS general substrate transporter"/>
    <property type="match status" value="1"/>
</dbReference>
<dbReference type="PROSITE" id="PS50850">
    <property type="entry name" value="MFS"/>
    <property type="match status" value="1"/>
</dbReference>
<evidence type="ECO:0000259" key="2">
    <source>
        <dbReference type="PROSITE" id="PS50850"/>
    </source>
</evidence>
<reference evidence="3" key="1">
    <citation type="journal article" date="2014" name="Front. Microbiol.">
        <title>High frequency of phylogenetically diverse reductive dehalogenase-homologous genes in deep subseafloor sedimentary metagenomes.</title>
        <authorList>
            <person name="Kawai M."/>
            <person name="Futagami T."/>
            <person name="Toyoda A."/>
            <person name="Takaki Y."/>
            <person name="Nishi S."/>
            <person name="Hori S."/>
            <person name="Arai W."/>
            <person name="Tsubouchi T."/>
            <person name="Morono Y."/>
            <person name="Uchiyama I."/>
            <person name="Ito T."/>
            <person name="Fujiyama A."/>
            <person name="Inagaki F."/>
            <person name="Takami H."/>
        </authorList>
    </citation>
    <scope>NUCLEOTIDE SEQUENCE</scope>
    <source>
        <strain evidence="3">Expedition CK06-06</strain>
    </source>
</reference>
<feature type="transmembrane region" description="Helical" evidence="1">
    <location>
        <begin position="186"/>
        <end position="206"/>
    </location>
</feature>
<accession>X1SDA4</accession>
<comment type="caution">
    <text evidence="3">The sequence shown here is derived from an EMBL/GenBank/DDBJ whole genome shotgun (WGS) entry which is preliminary data.</text>
</comment>
<protein>
    <recommendedName>
        <fullName evidence="2">Major facilitator superfamily (MFS) profile domain-containing protein</fullName>
    </recommendedName>
</protein>
<dbReference type="GO" id="GO:0022857">
    <property type="term" value="F:transmembrane transporter activity"/>
    <property type="evidence" value="ECO:0007669"/>
    <property type="project" value="InterPro"/>
</dbReference>
<feature type="non-terminal residue" evidence="3">
    <location>
        <position position="1"/>
    </location>
</feature>
<name>X1SDA4_9ZZZZ</name>
<dbReference type="InterPro" id="IPR036259">
    <property type="entry name" value="MFS_trans_sf"/>
</dbReference>
<sequence length="212" mass="22751">LVGLIAKMSITGVVLFALPLIMARMNYAKEDIGQAIMLYYIASMLISRYAAKLVDRLNATKIFLFLSNLVGGIGMFVLGLIGVNQITGTTRLPVSASLNRLALAFNGIMATTSLKTLALLICLVLAGVSNGLMAAPILTHITKTKAAKRYGNKSMTATYIFLERIGHVVGPMFVSFLFILSGQKNTAISLFGAITIILGLIFLVTAKDMKTE</sequence>
<feature type="transmembrane region" description="Helical" evidence="1">
    <location>
        <begin position="33"/>
        <end position="51"/>
    </location>
</feature>
<dbReference type="EMBL" id="BARW01024361">
    <property type="protein sequence ID" value="GAI90962.1"/>
    <property type="molecule type" value="Genomic_DNA"/>
</dbReference>
<keyword evidence="1" id="KW-1133">Transmembrane helix</keyword>
<proteinExistence type="predicted"/>
<organism evidence="3">
    <name type="scientific">marine sediment metagenome</name>
    <dbReference type="NCBI Taxonomy" id="412755"/>
    <lineage>
        <taxon>unclassified sequences</taxon>
        <taxon>metagenomes</taxon>
        <taxon>ecological metagenomes</taxon>
    </lineage>
</organism>
<keyword evidence="1" id="KW-0812">Transmembrane</keyword>
<feature type="transmembrane region" description="Helical" evidence="1">
    <location>
        <begin position="117"/>
        <end position="138"/>
    </location>
</feature>
<feature type="transmembrane region" description="Helical" evidence="1">
    <location>
        <begin position="63"/>
        <end position="83"/>
    </location>
</feature>
<feature type="transmembrane region" description="Helical" evidence="1">
    <location>
        <begin position="159"/>
        <end position="180"/>
    </location>
</feature>
<feature type="domain" description="Major facilitator superfamily (MFS) profile" evidence="2">
    <location>
        <begin position="1"/>
        <end position="212"/>
    </location>
</feature>
<dbReference type="AlphaFoldDB" id="X1SDA4"/>
<evidence type="ECO:0000313" key="3">
    <source>
        <dbReference type="EMBL" id="GAI90962.1"/>
    </source>
</evidence>
<gene>
    <name evidence="3" type="ORF">S12H4_40176</name>
</gene>
<dbReference type="InterPro" id="IPR020846">
    <property type="entry name" value="MFS_dom"/>
</dbReference>
<evidence type="ECO:0000256" key="1">
    <source>
        <dbReference type="SAM" id="Phobius"/>
    </source>
</evidence>
<keyword evidence="1" id="KW-0472">Membrane</keyword>